<organism evidence="1 2">
    <name type="scientific">Thlaspi arvense</name>
    <name type="common">Field penny-cress</name>
    <dbReference type="NCBI Taxonomy" id="13288"/>
    <lineage>
        <taxon>Eukaryota</taxon>
        <taxon>Viridiplantae</taxon>
        <taxon>Streptophyta</taxon>
        <taxon>Embryophyta</taxon>
        <taxon>Tracheophyta</taxon>
        <taxon>Spermatophyta</taxon>
        <taxon>Magnoliopsida</taxon>
        <taxon>eudicotyledons</taxon>
        <taxon>Gunneridae</taxon>
        <taxon>Pentapetalae</taxon>
        <taxon>rosids</taxon>
        <taxon>malvids</taxon>
        <taxon>Brassicales</taxon>
        <taxon>Brassicaceae</taxon>
        <taxon>Thlaspideae</taxon>
        <taxon>Thlaspi</taxon>
    </lineage>
</organism>
<accession>A0AAU9RYD5</accession>
<evidence type="ECO:0000313" key="2">
    <source>
        <dbReference type="Proteomes" id="UP000836841"/>
    </source>
</evidence>
<gene>
    <name evidence="1" type="ORF">TAV2_LOCUS9854</name>
</gene>
<reference evidence="1 2" key="1">
    <citation type="submission" date="2022-03" db="EMBL/GenBank/DDBJ databases">
        <authorList>
            <person name="Nunn A."/>
            <person name="Chopra R."/>
            <person name="Nunn A."/>
            <person name="Contreras Garrido A."/>
        </authorList>
    </citation>
    <scope>NUCLEOTIDE SEQUENCE [LARGE SCALE GENOMIC DNA]</scope>
</reference>
<proteinExistence type="predicted"/>
<protein>
    <submittedName>
        <fullName evidence="1">Uncharacterized protein</fullName>
    </submittedName>
</protein>
<evidence type="ECO:0000313" key="1">
    <source>
        <dbReference type="EMBL" id="CAH2053568.1"/>
    </source>
</evidence>
<dbReference type="EMBL" id="OU466859">
    <property type="protein sequence ID" value="CAH2053568.1"/>
    <property type="molecule type" value="Genomic_DNA"/>
</dbReference>
<dbReference type="AlphaFoldDB" id="A0AAU9RYD5"/>
<dbReference type="Proteomes" id="UP000836841">
    <property type="component" value="Chromosome 3"/>
</dbReference>
<sequence>MQSGLEDQNRTCIKADDKEENIGIELSNESESGIVEEDIQSCGRLIELIDAQYNVEDDSHCSKTKKSGRVTDIYMEQEKAVLETFRDYLHKYIKFGFIKGQVHSTSGKPNHN</sequence>
<keyword evidence="2" id="KW-1185">Reference proteome</keyword>
<name>A0AAU9RYD5_THLAR</name>